<proteinExistence type="predicted"/>
<dbReference type="Pfam" id="PF08748">
    <property type="entry name" value="Phage_TAC_4"/>
    <property type="match status" value="2"/>
</dbReference>
<name>A0ABY8P1L2_9GAMM</name>
<protein>
    <submittedName>
        <fullName evidence="1">Phage tail assembly chaperone</fullName>
    </submittedName>
</protein>
<organism evidence="1 2">
    <name type="scientific">Arsenophonus apicola</name>
    <dbReference type="NCBI Taxonomy" id="2879119"/>
    <lineage>
        <taxon>Bacteria</taxon>
        <taxon>Pseudomonadati</taxon>
        <taxon>Pseudomonadota</taxon>
        <taxon>Gammaproteobacteria</taxon>
        <taxon>Enterobacterales</taxon>
        <taxon>Morganellaceae</taxon>
        <taxon>Arsenophonus</taxon>
    </lineage>
</organism>
<dbReference type="Proteomes" id="UP001231859">
    <property type="component" value="Plasmid paApi_AU2"/>
</dbReference>
<evidence type="ECO:0000313" key="1">
    <source>
        <dbReference type="EMBL" id="WGO82294.1"/>
    </source>
</evidence>
<geneLocation type="plasmid" evidence="1 2">
    <name>paApi_AU2</name>
</geneLocation>
<dbReference type="RefSeq" id="WP_180560424.1">
    <property type="nucleotide sequence ID" value="NZ_CP084222.1"/>
</dbReference>
<keyword evidence="2" id="KW-1185">Reference proteome</keyword>
<dbReference type="EMBL" id="CP123758">
    <property type="protein sequence ID" value="WGO82294.1"/>
    <property type="molecule type" value="Genomic_DNA"/>
</dbReference>
<keyword evidence="1" id="KW-0614">Plasmid</keyword>
<evidence type="ECO:0000313" key="2">
    <source>
        <dbReference type="Proteomes" id="UP001231859"/>
    </source>
</evidence>
<reference evidence="1 2" key="1">
    <citation type="submission" date="2023-04" db="EMBL/GenBank/DDBJ databases">
        <title>Genome dynamics across the evolutionary transition to endosymbiosis.</title>
        <authorList>
            <person name="Siozios S."/>
            <person name="Nadal-Jimenez P."/>
            <person name="Azagi T."/>
            <person name="Sprong H."/>
            <person name="Frost C.L."/>
            <person name="Parratt S.R."/>
            <person name="Taylor G."/>
            <person name="Brettell L."/>
            <person name="Lew K.C."/>
            <person name="Croft L."/>
            <person name="King K.C."/>
            <person name="Brockhurst M.A."/>
            <person name="Hypsa V."/>
            <person name="Novakova E."/>
            <person name="Darby A.C."/>
            <person name="Hurst G.D.D."/>
        </authorList>
    </citation>
    <scope>NUCLEOTIDE SEQUENCE [LARGE SCALE GENOMIC DNA]</scope>
    <source>
        <strain evidence="2">aApi_AU</strain>
        <plasmid evidence="1 2">paApi_AU2</plasmid>
    </source>
</reference>
<accession>A0ABY8P1L2</accession>
<dbReference type="InterPro" id="IPR014859">
    <property type="entry name" value="Phage_TAC_4"/>
</dbReference>
<gene>
    <name evidence="1" type="ORF">QG404_01105</name>
</gene>
<sequence>MAKFTLIPKPTFKANVLIPVAGKKEPEVVTFTFNHKAMSELETMREMPIDEFYQQIIADWAIEEPYHADNLKLLFDNYPSAASAISTTYYSELLGQREKNF</sequence>